<evidence type="ECO:0000313" key="1">
    <source>
        <dbReference type="EMBL" id="CDM90441.1"/>
    </source>
</evidence>
<dbReference type="EMBL" id="FO818637">
    <property type="protein sequence ID" value="CDM90441.1"/>
    <property type="molecule type" value="Genomic_DNA"/>
</dbReference>
<evidence type="ECO:0000313" key="2">
    <source>
        <dbReference type="Proteomes" id="UP000032930"/>
    </source>
</evidence>
<organism evidence="1 2">
    <name type="scientific">Xenorhabdus bovienii</name>
    <name type="common">Xenorhabdus nematophila subsp. bovienii</name>
    <dbReference type="NCBI Taxonomy" id="40576"/>
    <lineage>
        <taxon>Bacteria</taxon>
        <taxon>Pseudomonadati</taxon>
        <taxon>Pseudomonadota</taxon>
        <taxon>Gammaproteobacteria</taxon>
        <taxon>Enterobacterales</taxon>
        <taxon>Morganellaceae</taxon>
        <taxon>Xenorhabdus</taxon>
    </lineage>
</organism>
<sequence>MGLNMRRTKFDAALDKKTHVKKCESEGVIADSLEVRMALMSSVKRGEITLEQAQTELKKIQRTAKKNGMKTRSQAWNEG</sequence>
<dbReference type="KEGG" id="xbv:XBW1_3084"/>
<reference evidence="1 2" key="1">
    <citation type="submission" date="2014-02" db="EMBL/GenBank/DDBJ databases">
        <authorList>
            <person name="Genoscope - CEA"/>
        </authorList>
    </citation>
    <scope>NUCLEOTIDE SEQUENCE [LARGE SCALE GENOMIC DNA]</scope>
    <source>
        <strain evidence="1 2">CS03</strain>
    </source>
</reference>
<protein>
    <submittedName>
        <fullName evidence="1">Uncharacterized protein</fullName>
    </submittedName>
</protein>
<gene>
    <name evidence="1" type="ORF">XBW1_3084</name>
</gene>
<dbReference type="Proteomes" id="UP000032930">
    <property type="component" value="Chromosome"/>
</dbReference>
<name>A0A0B6XB83_XENBV</name>
<proteinExistence type="predicted"/>
<dbReference type="AlphaFoldDB" id="A0A0B6XB83"/>
<accession>A0A0B6XB83</accession>